<dbReference type="EMBL" id="VDFU01000014">
    <property type="protein sequence ID" value="TNC48971.1"/>
    <property type="molecule type" value="Genomic_DNA"/>
</dbReference>
<feature type="domain" description="Superoxide dismutase copper/zinc binding" evidence="5">
    <location>
        <begin position="88"/>
        <end position="214"/>
    </location>
</feature>
<evidence type="ECO:0000256" key="2">
    <source>
        <dbReference type="RuleBase" id="RU000393"/>
    </source>
</evidence>
<comment type="caution">
    <text evidence="6">The sequence shown here is derived from an EMBL/GenBank/DDBJ whole genome shotgun (WGS) entry which is preliminary data.</text>
</comment>
<dbReference type="GO" id="GO:0005507">
    <property type="term" value="F:copper ion binding"/>
    <property type="evidence" value="ECO:0007669"/>
    <property type="project" value="InterPro"/>
</dbReference>
<dbReference type="PROSITE" id="PS00332">
    <property type="entry name" value="SOD_CU_ZN_2"/>
    <property type="match status" value="1"/>
</dbReference>
<evidence type="ECO:0000256" key="4">
    <source>
        <dbReference type="SAM" id="SignalP"/>
    </source>
</evidence>
<dbReference type="RefSeq" id="WP_139077229.1">
    <property type="nucleotide sequence ID" value="NZ_VDFU01000014.1"/>
</dbReference>
<evidence type="ECO:0000259" key="5">
    <source>
        <dbReference type="Pfam" id="PF00080"/>
    </source>
</evidence>
<dbReference type="AlphaFoldDB" id="A0A5C4MXW1"/>
<dbReference type="Gene3D" id="2.60.40.200">
    <property type="entry name" value="Superoxide dismutase, copper/zinc binding domain"/>
    <property type="match status" value="1"/>
</dbReference>
<dbReference type="Pfam" id="PF00080">
    <property type="entry name" value="Sod_Cu"/>
    <property type="match status" value="1"/>
</dbReference>
<dbReference type="Proteomes" id="UP000305887">
    <property type="component" value="Unassembled WGS sequence"/>
</dbReference>
<comment type="function">
    <text evidence="2">Destroys radicals which are normally produced within the cells and which are toxic to biological systems.</text>
</comment>
<feature type="compositionally biased region" description="Acidic residues" evidence="3">
    <location>
        <begin position="257"/>
        <end position="270"/>
    </location>
</feature>
<sequence length="282" mass="28430">MTRSPILALALAALAAPVIAQDATRPAENQPQTESQETRPTNQTSQETTEGLTEQQAAADQPEDAMPAGQESQGGTGGLVDAEGNEIGNVSVSATASGHALVLVNAEGLPEGIHGMHLHLVGACEGPSFESAGEHISGGKEHGVMTDTGPHPGDMPNAQVGADGVLNLETFAIGLSMDMVFDEDGSALIIHADPDDYTTQPGGNSGDRIACAVIQAAPGTMSDETTDASVVGGEAAGGDLDEDVQDGNEGAQAQDPALEDGAEAQQDEAQEGQGDNGEAASE</sequence>
<keyword evidence="7" id="KW-1185">Reference proteome</keyword>
<comment type="cofactor">
    <cofactor evidence="2">
        <name>Cu cation</name>
        <dbReference type="ChEBI" id="CHEBI:23378"/>
    </cofactor>
    <text evidence="2">Binds 1 copper ion per subunit.</text>
</comment>
<dbReference type="GO" id="GO:0004784">
    <property type="term" value="F:superoxide dismutase activity"/>
    <property type="evidence" value="ECO:0007669"/>
    <property type="project" value="UniProtKB-EC"/>
</dbReference>
<proteinExistence type="inferred from homology"/>
<reference evidence="6 7" key="1">
    <citation type="submission" date="2019-06" db="EMBL/GenBank/DDBJ databases">
        <title>YIM 131921 draft genome.</title>
        <authorList>
            <person name="Jiang L."/>
        </authorList>
    </citation>
    <scope>NUCLEOTIDE SEQUENCE [LARGE SCALE GENOMIC DNA]</scope>
    <source>
        <strain evidence="6 7">YIM 131921</strain>
    </source>
</reference>
<feature type="compositionally biased region" description="Polar residues" evidence="3">
    <location>
        <begin position="27"/>
        <end position="53"/>
    </location>
</feature>
<dbReference type="OrthoDB" id="5431326at2"/>
<dbReference type="EC" id="1.15.1.1" evidence="2"/>
<gene>
    <name evidence="6" type="ORF">FHG66_12440</name>
</gene>
<protein>
    <recommendedName>
        <fullName evidence="2">Superoxide dismutase [Cu-Zn]</fullName>
        <ecNumber evidence="2">1.15.1.1</ecNumber>
    </recommendedName>
</protein>
<feature type="compositionally biased region" description="Low complexity" evidence="3">
    <location>
        <begin position="271"/>
        <end position="282"/>
    </location>
</feature>
<keyword evidence="2" id="KW-0186">Copper</keyword>
<comment type="cofactor">
    <cofactor evidence="2">
        <name>Zn(2+)</name>
        <dbReference type="ChEBI" id="CHEBI:29105"/>
    </cofactor>
    <text evidence="2">Binds 1 zinc ion per subunit.</text>
</comment>
<accession>A0A5C4MXW1</accession>
<keyword evidence="4" id="KW-0732">Signal</keyword>
<feature type="signal peptide" evidence="4">
    <location>
        <begin position="1"/>
        <end position="20"/>
    </location>
</feature>
<evidence type="ECO:0000256" key="3">
    <source>
        <dbReference type="SAM" id="MobiDB-lite"/>
    </source>
</evidence>
<dbReference type="PANTHER" id="PTHR10003">
    <property type="entry name" value="SUPEROXIDE DISMUTASE CU-ZN -RELATED"/>
    <property type="match status" value="1"/>
</dbReference>
<keyword evidence="2" id="KW-0862">Zinc</keyword>
<organism evidence="6 7">
    <name type="scientific">Rubellimicrobium rubrum</name>
    <dbReference type="NCBI Taxonomy" id="2585369"/>
    <lineage>
        <taxon>Bacteria</taxon>
        <taxon>Pseudomonadati</taxon>
        <taxon>Pseudomonadota</taxon>
        <taxon>Alphaproteobacteria</taxon>
        <taxon>Rhodobacterales</taxon>
        <taxon>Roseobacteraceae</taxon>
        <taxon>Rubellimicrobium</taxon>
    </lineage>
</organism>
<feature type="region of interest" description="Disordered" evidence="3">
    <location>
        <begin position="22"/>
        <end position="84"/>
    </location>
</feature>
<feature type="compositionally biased region" description="Low complexity" evidence="3">
    <location>
        <begin position="54"/>
        <end position="68"/>
    </location>
</feature>
<feature type="chain" id="PRO_5023044823" description="Superoxide dismutase [Cu-Zn]" evidence="4">
    <location>
        <begin position="21"/>
        <end position="282"/>
    </location>
</feature>
<comment type="catalytic activity">
    <reaction evidence="2">
        <text>2 superoxide + 2 H(+) = H2O2 + O2</text>
        <dbReference type="Rhea" id="RHEA:20696"/>
        <dbReference type="ChEBI" id="CHEBI:15378"/>
        <dbReference type="ChEBI" id="CHEBI:15379"/>
        <dbReference type="ChEBI" id="CHEBI:16240"/>
        <dbReference type="ChEBI" id="CHEBI:18421"/>
        <dbReference type="EC" id="1.15.1.1"/>
    </reaction>
</comment>
<dbReference type="InterPro" id="IPR024134">
    <property type="entry name" value="SOD_Cu/Zn_/chaperone"/>
</dbReference>
<dbReference type="InterPro" id="IPR018152">
    <property type="entry name" value="SOD_Cu/Zn_BS"/>
</dbReference>
<keyword evidence="2" id="KW-0479">Metal-binding</keyword>
<name>A0A5C4MXW1_9RHOB</name>
<dbReference type="InterPro" id="IPR036423">
    <property type="entry name" value="SOD-like_Cu/Zn_dom_sf"/>
</dbReference>
<dbReference type="InterPro" id="IPR001424">
    <property type="entry name" value="SOD_Cu_Zn_dom"/>
</dbReference>
<evidence type="ECO:0000313" key="7">
    <source>
        <dbReference type="Proteomes" id="UP000305887"/>
    </source>
</evidence>
<dbReference type="SUPFAM" id="SSF49329">
    <property type="entry name" value="Cu,Zn superoxide dismutase-like"/>
    <property type="match status" value="1"/>
</dbReference>
<evidence type="ECO:0000256" key="1">
    <source>
        <dbReference type="ARBA" id="ARBA00010457"/>
    </source>
</evidence>
<feature type="region of interest" description="Disordered" evidence="3">
    <location>
        <begin position="220"/>
        <end position="282"/>
    </location>
</feature>
<evidence type="ECO:0000313" key="6">
    <source>
        <dbReference type="EMBL" id="TNC48971.1"/>
    </source>
</evidence>
<comment type="similarity">
    <text evidence="1 2">Belongs to the Cu-Zn superoxide dismutase family.</text>
</comment>
<keyword evidence="2" id="KW-0560">Oxidoreductase</keyword>